<protein>
    <submittedName>
        <fullName evidence="2">Uncharacterized protein</fullName>
    </submittedName>
</protein>
<dbReference type="Proteomes" id="UP000014541">
    <property type="component" value="Unassembled WGS sequence"/>
</dbReference>
<evidence type="ECO:0000313" key="2">
    <source>
        <dbReference type="EMBL" id="EPF32196.1"/>
    </source>
</evidence>
<dbReference type="HOGENOM" id="CLU_828855_0_0_12"/>
<dbReference type="OrthoDB" id="9825702at2"/>
<feature type="chain" id="PRO_5004511102" evidence="1">
    <location>
        <begin position="20"/>
        <end position="337"/>
    </location>
</feature>
<dbReference type="eggNOG" id="ENOG5030VMI">
    <property type="taxonomic scope" value="Bacteria"/>
</dbReference>
<name>S3K5F4_TREMA</name>
<evidence type="ECO:0000256" key="1">
    <source>
        <dbReference type="SAM" id="SignalP"/>
    </source>
</evidence>
<comment type="caution">
    <text evidence="2">The sequence shown here is derived from an EMBL/GenBank/DDBJ whole genome shotgun (WGS) entry which is preliminary data.</text>
</comment>
<dbReference type="EMBL" id="ATFF01000002">
    <property type="protein sequence ID" value="EPF32196.1"/>
    <property type="molecule type" value="Genomic_DNA"/>
</dbReference>
<reference evidence="2 3" key="1">
    <citation type="submission" date="2013-04" db="EMBL/GenBank/DDBJ databases">
        <title>The Genome Sequence of Treponema maltophilum ATCC 51939.</title>
        <authorList>
            <consortium name="The Broad Institute Genomics Platform"/>
            <person name="Earl A."/>
            <person name="Ward D."/>
            <person name="Feldgarden M."/>
            <person name="Gevers D."/>
            <person name="Leonetti C."/>
            <person name="Blanton J.M."/>
            <person name="Dewhirst F.E."/>
            <person name="Izard J."/>
            <person name="Walker B."/>
            <person name="Young S."/>
            <person name="Zeng Q."/>
            <person name="Gargeya S."/>
            <person name="Fitzgerald M."/>
            <person name="Haas B."/>
            <person name="Abouelleil A."/>
            <person name="Allen A.W."/>
            <person name="Alvarado L."/>
            <person name="Arachchi H.M."/>
            <person name="Berlin A.M."/>
            <person name="Chapman S.B."/>
            <person name="Gainer-Dewar J."/>
            <person name="Goldberg J."/>
            <person name="Griggs A."/>
            <person name="Gujja S."/>
            <person name="Hansen M."/>
            <person name="Howarth C."/>
            <person name="Imamovic A."/>
            <person name="Ireland A."/>
            <person name="Larimer J."/>
            <person name="McCowan C."/>
            <person name="Murphy C."/>
            <person name="Pearson M."/>
            <person name="Poon T.W."/>
            <person name="Priest M."/>
            <person name="Roberts A."/>
            <person name="Saif S."/>
            <person name="Shea T."/>
            <person name="Sisk P."/>
            <person name="Sykes S."/>
            <person name="Wortman J."/>
            <person name="Nusbaum C."/>
            <person name="Birren B."/>
        </authorList>
    </citation>
    <scope>NUCLEOTIDE SEQUENCE [LARGE SCALE GENOMIC DNA]</scope>
    <source>
        <strain evidence="2 3">ATCC 51939</strain>
    </source>
</reference>
<keyword evidence="3" id="KW-1185">Reference proteome</keyword>
<dbReference type="RefSeq" id="WP_016524493.1">
    <property type="nucleotide sequence ID" value="NZ_KE332518.1"/>
</dbReference>
<gene>
    <name evidence="2" type="ORF">HMPREF9194_00191</name>
</gene>
<sequence>MKKIGLLILSILLCDCVFAQMSFSELGDRAGLGVVYRENTGNFINLVNIGDGYIMRYRDMANQKAYAATVNIIKGFNTAVELIEVNEGTKEDFETILRPKLLNLFFYTDMGMRKNLPGRFVTIKRDLVSGTIIKSGLIDFFIPITNLIWEKDENENIITECIQFGVISPEELSYFLNSADIPKPKIRDMNKVKPKKSVKVDYNDFELHLPENYVLDSNYYVFPHTTKRDSVIYTEKISLKEYGFNDLYTYILGDILVTSMKGCVVPASYKMEEIGNAVCVTYDVISYDYWELNTLKLCLFSGDGDNFDVLRINGYSSFIEKNIDMVNKIIETAKVKK</sequence>
<dbReference type="AlphaFoldDB" id="S3K5F4"/>
<accession>S3K5F4</accession>
<organism evidence="2 3">
    <name type="scientific">Treponema maltophilum ATCC 51939</name>
    <dbReference type="NCBI Taxonomy" id="1125699"/>
    <lineage>
        <taxon>Bacteria</taxon>
        <taxon>Pseudomonadati</taxon>
        <taxon>Spirochaetota</taxon>
        <taxon>Spirochaetia</taxon>
        <taxon>Spirochaetales</taxon>
        <taxon>Treponemataceae</taxon>
        <taxon>Treponema</taxon>
    </lineage>
</organism>
<feature type="signal peptide" evidence="1">
    <location>
        <begin position="1"/>
        <end position="19"/>
    </location>
</feature>
<keyword evidence="1" id="KW-0732">Signal</keyword>
<dbReference type="PATRIC" id="fig|1125699.3.peg.192"/>
<proteinExistence type="predicted"/>
<evidence type="ECO:0000313" key="3">
    <source>
        <dbReference type="Proteomes" id="UP000014541"/>
    </source>
</evidence>